<protein>
    <submittedName>
        <fullName evidence="2">Uncharacterized protein</fullName>
    </submittedName>
</protein>
<evidence type="ECO:0000313" key="2">
    <source>
        <dbReference type="EMBL" id="KAJ8310603.1"/>
    </source>
</evidence>
<dbReference type="Gene3D" id="3.40.630.10">
    <property type="entry name" value="Zn peptidases"/>
    <property type="match status" value="1"/>
</dbReference>
<comment type="caution">
    <text evidence="2">The sequence shown here is derived from an EMBL/GenBank/DDBJ whole genome shotgun (WGS) entry which is preliminary data.</text>
</comment>
<gene>
    <name evidence="2" type="ORF">KUTeg_012468</name>
</gene>
<sequence length="260" mass="29064">MASPKRLRNFRSWSSMDSEDPNDILRLYSPEPAPRKSGTGKCVSTWTFSMVSIGFAVLFLIGLFVGYYVRESQSLETTIHCNDFTERTDKLDPSQLKIVHENVMYYLSAERIQMLVSDLYRSTNEDYSSDSTWDEKLAHQEGAVGVLLYNDPRDVPNGDPLSVPAVSARGDNAVSKQIPVVAQTVSMVLAEQLLGNISGVKSPPEWKGDLNTTYIIGEREPGTWKVRLTVNNQKIQKTVKNVIGSIQGSMEKDLSQQKPK</sequence>
<organism evidence="2 3">
    <name type="scientific">Tegillarca granosa</name>
    <name type="common">Malaysian cockle</name>
    <name type="synonym">Anadara granosa</name>
    <dbReference type="NCBI Taxonomy" id="220873"/>
    <lineage>
        <taxon>Eukaryota</taxon>
        <taxon>Metazoa</taxon>
        <taxon>Spiralia</taxon>
        <taxon>Lophotrochozoa</taxon>
        <taxon>Mollusca</taxon>
        <taxon>Bivalvia</taxon>
        <taxon>Autobranchia</taxon>
        <taxon>Pteriomorphia</taxon>
        <taxon>Arcoida</taxon>
        <taxon>Arcoidea</taxon>
        <taxon>Arcidae</taxon>
        <taxon>Tegillarca</taxon>
    </lineage>
</organism>
<dbReference type="SUPFAM" id="SSF52025">
    <property type="entry name" value="PA domain"/>
    <property type="match status" value="1"/>
</dbReference>
<dbReference type="Gene3D" id="3.50.30.30">
    <property type="match status" value="1"/>
</dbReference>
<accession>A0ABQ9F4S8</accession>
<keyword evidence="3" id="KW-1185">Reference proteome</keyword>
<name>A0ABQ9F4S8_TEGGR</name>
<dbReference type="Proteomes" id="UP001217089">
    <property type="component" value="Unassembled WGS sequence"/>
</dbReference>
<evidence type="ECO:0000313" key="3">
    <source>
        <dbReference type="Proteomes" id="UP001217089"/>
    </source>
</evidence>
<keyword evidence="1" id="KW-0812">Transmembrane</keyword>
<evidence type="ECO:0000256" key="1">
    <source>
        <dbReference type="SAM" id="Phobius"/>
    </source>
</evidence>
<proteinExistence type="predicted"/>
<dbReference type="PANTHER" id="PTHR10404:SF78">
    <property type="entry name" value="N-ACETYLATED ALPHA-LINKED ACIDIC DIPEPTIDASE 2"/>
    <property type="match status" value="1"/>
</dbReference>
<reference evidence="2 3" key="1">
    <citation type="submission" date="2022-12" db="EMBL/GenBank/DDBJ databases">
        <title>Chromosome-level genome of Tegillarca granosa.</title>
        <authorList>
            <person name="Kim J."/>
        </authorList>
    </citation>
    <scope>NUCLEOTIDE SEQUENCE [LARGE SCALE GENOMIC DNA]</scope>
    <source>
        <strain evidence="2">Teg-2019</strain>
        <tissue evidence="2">Adductor muscle</tissue>
    </source>
</reference>
<dbReference type="PANTHER" id="PTHR10404">
    <property type="entry name" value="N-ACETYLATED-ALPHA-LINKED ACIDIC DIPEPTIDASE"/>
    <property type="match status" value="1"/>
</dbReference>
<dbReference type="EMBL" id="JARBDR010000640">
    <property type="protein sequence ID" value="KAJ8310603.1"/>
    <property type="molecule type" value="Genomic_DNA"/>
</dbReference>
<keyword evidence="1" id="KW-0472">Membrane</keyword>
<feature type="non-terminal residue" evidence="2">
    <location>
        <position position="260"/>
    </location>
</feature>
<feature type="transmembrane region" description="Helical" evidence="1">
    <location>
        <begin position="45"/>
        <end position="69"/>
    </location>
</feature>
<dbReference type="InterPro" id="IPR046450">
    <property type="entry name" value="PA_dom_sf"/>
</dbReference>
<keyword evidence="1" id="KW-1133">Transmembrane helix</keyword>
<dbReference type="InterPro" id="IPR039373">
    <property type="entry name" value="Peptidase_M28B"/>
</dbReference>